<proteinExistence type="predicted"/>
<dbReference type="SUPFAM" id="SSF54862">
    <property type="entry name" value="4Fe-4S ferredoxins"/>
    <property type="match status" value="1"/>
</dbReference>
<evidence type="ECO:0000256" key="7">
    <source>
        <dbReference type="SAM" id="Phobius"/>
    </source>
</evidence>
<keyword evidence="3" id="KW-0479">Metal-binding</keyword>
<keyword evidence="2" id="KW-0004">4Fe-4S</keyword>
<dbReference type="GO" id="GO:0005886">
    <property type="term" value="C:plasma membrane"/>
    <property type="evidence" value="ECO:0007669"/>
    <property type="project" value="TreeGrafter"/>
</dbReference>
<comment type="caution">
    <text evidence="9">The sequence shown here is derived from an EMBL/GenBank/DDBJ whole genome shotgun (WGS) entry which is preliminary data.</text>
</comment>
<evidence type="ECO:0000256" key="5">
    <source>
        <dbReference type="ARBA" id="ARBA00023004"/>
    </source>
</evidence>
<feature type="transmembrane region" description="Helical" evidence="7">
    <location>
        <begin position="161"/>
        <end position="184"/>
    </location>
</feature>
<dbReference type="PROSITE" id="PS51379">
    <property type="entry name" value="4FE4S_FER_2"/>
    <property type="match status" value="1"/>
</dbReference>
<dbReference type="InterPro" id="IPR017896">
    <property type="entry name" value="4Fe4S_Fe-S-bd"/>
</dbReference>
<feature type="transmembrane region" description="Helical" evidence="7">
    <location>
        <begin position="68"/>
        <end position="91"/>
    </location>
</feature>
<sequence length="293" mass="31828">MVILVIAGAIIGSVGSSGEGQGPGQEQGPGVGSSDFRVGLGYVLGVSIVAFAVMALTDFDNRIRVGLLFLTFFVFFFIKGGHLITLVPRLLGSEGVRAAAGEVDWRHFLRFSFPLAVAGLVLTLGATFFIGRALCGYGCPVGVFQELLYSVQDYREKARRFVLSTQWAFGVRLIVLGLIVVLYLGAGLDLVQVVSPYQLWRLEIAIPGIFVMIGFFVGAVFLYRLFCKLFCPFGALASLVAKFSILKIGKEESCTECGLCEKECPMQDCEKYGECYLCGRCARICQRESIGVS</sequence>
<name>A0A133UIA3_9EURY</name>
<dbReference type="AlphaFoldDB" id="A0A133UIA3"/>
<keyword evidence="7" id="KW-1133">Transmembrane helix</keyword>
<evidence type="ECO:0000256" key="6">
    <source>
        <dbReference type="ARBA" id="ARBA00023014"/>
    </source>
</evidence>
<gene>
    <name evidence="9" type="ORF">AKJ66_00245</name>
</gene>
<dbReference type="PANTHER" id="PTHR30176:SF3">
    <property type="entry name" value="FERREDOXIN-TYPE PROTEIN NAPH"/>
    <property type="match status" value="1"/>
</dbReference>
<dbReference type="GO" id="GO:0046872">
    <property type="term" value="F:metal ion binding"/>
    <property type="evidence" value="ECO:0007669"/>
    <property type="project" value="UniProtKB-KW"/>
</dbReference>
<keyword evidence="1" id="KW-0813">Transport</keyword>
<keyword evidence="7" id="KW-0812">Transmembrane</keyword>
<keyword evidence="4" id="KW-0249">Electron transport</keyword>
<reference evidence="9 10" key="1">
    <citation type="journal article" date="2016" name="Sci. Rep.">
        <title>Metabolic traits of an uncultured archaeal lineage -MSBL1- from brine pools of the Red Sea.</title>
        <authorList>
            <person name="Mwirichia R."/>
            <person name="Alam I."/>
            <person name="Rashid M."/>
            <person name="Vinu M."/>
            <person name="Ba-Alawi W."/>
            <person name="Anthony Kamau A."/>
            <person name="Kamanda Ngugi D."/>
            <person name="Goker M."/>
            <person name="Klenk H.P."/>
            <person name="Bajic V."/>
            <person name="Stingl U."/>
        </authorList>
    </citation>
    <scope>NUCLEOTIDE SEQUENCE [LARGE SCALE GENOMIC DNA]</scope>
    <source>
        <strain evidence="9">SCGC-AAA259E22</strain>
    </source>
</reference>
<organism evidence="9 10">
    <name type="scientific">candidate division MSBL1 archaeon SCGC-AAA259E22</name>
    <dbReference type="NCBI Taxonomy" id="1698265"/>
    <lineage>
        <taxon>Archaea</taxon>
        <taxon>Methanobacteriati</taxon>
        <taxon>Methanobacteriota</taxon>
        <taxon>candidate division MSBL1</taxon>
    </lineage>
</organism>
<dbReference type="Pfam" id="PF12801">
    <property type="entry name" value="Fer4_5"/>
    <property type="match status" value="2"/>
</dbReference>
<keyword evidence="7" id="KW-0472">Membrane</keyword>
<dbReference type="PROSITE" id="PS00198">
    <property type="entry name" value="4FE4S_FER_1"/>
    <property type="match status" value="1"/>
</dbReference>
<feature type="transmembrane region" description="Helical" evidence="7">
    <location>
        <begin position="36"/>
        <end position="56"/>
    </location>
</feature>
<evidence type="ECO:0000256" key="4">
    <source>
        <dbReference type="ARBA" id="ARBA00022982"/>
    </source>
</evidence>
<feature type="domain" description="4Fe-4S ferredoxin-type" evidence="8">
    <location>
        <begin position="244"/>
        <end position="274"/>
    </location>
</feature>
<dbReference type="GO" id="GO:0051539">
    <property type="term" value="F:4 iron, 4 sulfur cluster binding"/>
    <property type="evidence" value="ECO:0007669"/>
    <property type="project" value="UniProtKB-KW"/>
</dbReference>
<dbReference type="EMBL" id="LHXP01000002">
    <property type="protein sequence ID" value="KXA93942.1"/>
    <property type="molecule type" value="Genomic_DNA"/>
</dbReference>
<dbReference type="Proteomes" id="UP000070657">
    <property type="component" value="Unassembled WGS sequence"/>
</dbReference>
<keyword evidence="10" id="KW-1185">Reference proteome</keyword>
<protein>
    <recommendedName>
        <fullName evidence="8">4Fe-4S ferredoxin-type domain-containing protein</fullName>
    </recommendedName>
</protein>
<keyword evidence="5" id="KW-0408">Iron</keyword>
<evidence type="ECO:0000259" key="8">
    <source>
        <dbReference type="PROSITE" id="PS51379"/>
    </source>
</evidence>
<evidence type="ECO:0000256" key="1">
    <source>
        <dbReference type="ARBA" id="ARBA00022448"/>
    </source>
</evidence>
<evidence type="ECO:0000313" key="10">
    <source>
        <dbReference type="Proteomes" id="UP000070657"/>
    </source>
</evidence>
<feature type="transmembrane region" description="Helical" evidence="7">
    <location>
        <begin position="111"/>
        <end position="130"/>
    </location>
</feature>
<evidence type="ECO:0000256" key="3">
    <source>
        <dbReference type="ARBA" id="ARBA00022723"/>
    </source>
</evidence>
<dbReference type="Gene3D" id="3.30.70.20">
    <property type="match status" value="1"/>
</dbReference>
<keyword evidence="6" id="KW-0411">Iron-sulfur</keyword>
<dbReference type="InterPro" id="IPR051684">
    <property type="entry name" value="Electron_Trans/Redox"/>
</dbReference>
<feature type="transmembrane region" description="Helical" evidence="7">
    <location>
        <begin position="204"/>
        <end position="226"/>
    </location>
</feature>
<evidence type="ECO:0000256" key="2">
    <source>
        <dbReference type="ARBA" id="ARBA00022485"/>
    </source>
</evidence>
<accession>A0A133UIA3</accession>
<evidence type="ECO:0000313" key="9">
    <source>
        <dbReference type="EMBL" id="KXA93942.1"/>
    </source>
</evidence>
<dbReference type="GO" id="GO:0016491">
    <property type="term" value="F:oxidoreductase activity"/>
    <property type="evidence" value="ECO:0007669"/>
    <property type="project" value="UniProtKB-ARBA"/>
</dbReference>
<dbReference type="PANTHER" id="PTHR30176">
    <property type="entry name" value="FERREDOXIN-TYPE PROTEIN NAPH"/>
    <property type="match status" value="1"/>
</dbReference>
<dbReference type="InterPro" id="IPR017900">
    <property type="entry name" value="4Fe4S_Fe_S_CS"/>
</dbReference>